<evidence type="ECO:0000313" key="1">
    <source>
        <dbReference type="EMBL" id="OJT14536.1"/>
    </source>
</evidence>
<accession>A0A1M2W401</accession>
<comment type="caution">
    <text evidence="1">The sequence shown here is derived from an EMBL/GenBank/DDBJ whole genome shotgun (WGS) entry which is preliminary data.</text>
</comment>
<name>A0A1M2W401_TRAPU</name>
<reference evidence="1 2" key="1">
    <citation type="submission" date="2016-10" db="EMBL/GenBank/DDBJ databases">
        <title>Genome sequence of the basidiomycete white-rot fungus Trametes pubescens.</title>
        <authorList>
            <person name="Makela M.R."/>
            <person name="Granchi Z."/>
            <person name="Peng M."/>
            <person name="De Vries R.P."/>
            <person name="Grigoriev I."/>
            <person name="Riley R."/>
            <person name="Hilden K."/>
        </authorList>
    </citation>
    <scope>NUCLEOTIDE SEQUENCE [LARGE SCALE GENOMIC DNA]</scope>
    <source>
        <strain evidence="1 2">FBCC735</strain>
    </source>
</reference>
<proteinExistence type="predicted"/>
<evidence type="ECO:0000313" key="2">
    <source>
        <dbReference type="Proteomes" id="UP000184267"/>
    </source>
</evidence>
<protein>
    <submittedName>
        <fullName evidence="1">Uncharacterized protein</fullName>
    </submittedName>
</protein>
<dbReference type="Proteomes" id="UP000184267">
    <property type="component" value="Unassembled WGS sequence"/>
</dbReference>
<gene>
    <name evidence="1" type="ORF">TRAPUB_8906</name>
</gene>
<keyword evidence="2" id="KW-1185">Reference proteome</keyword>
<dbReference type="AlphaFoldDB" id="A0A1M2W401"/>
<dbReference type="EMBL" id="MNAD01000279">
    <property type="protein sequence ID" value="OJT14536.1"/>
    <property type="molecule type" value="Genomic_DNA"/>
</dbReference>
<sequence>MEVTIDIEHTIHREEFGRGTHAVSGERPISPWGSTALGWKTRKTSETKHYNTYYYLDSWCPSGTRLRSNILNEATGIYSYKTRTQAKAPHRGHLFRRTAVLVMLEICAPCTILEVRLLRSSESFGVHGLFDLDVDVDRL</sequence>
<organism evidence="1 2">
    <name type="scientific">Trametes pubescens</name>
    <name type="common">White-rot fungus</name>
    <dbReference type="NCBI Taxonomy" id="154538"/>
    <lineage>
        <taxon>Eukaryota</taxon>
        <taxon>Fungi</taxon>
        <taxon>Dikarya</taxon>
        <taxon>Basidiomycota</taxon>
        <taxon>Agaricomycotina</taxon>
        <taxon>Agaricomycetes</taxon>
        <taxon>Polyporales</taxon>
        <taxon>Polyporaceae</taxon>
        <taxon>Trametes</taxon>
    </lineage>
</organism>